<comment type="similarity">
    <text evidence="3">Belongs to the RBT5 family.</text>
</comment>
<dbReference type="InterPro" id="IPR008427">
    <property type="entry name" value="Extracellular_membr_CFEM_dom"/>
</dbReference>
<evidence type="ECO:0000256" key="4">
    <source>
        <dbReference type="ARBA" id="ARBA00022475"/>
    </source>
</evidence>
<evidence type="ECO:0000259" key="18">
    <source>
        <dbReference type="PROSITE" id="PS52012"/>
    </source>
</evidence>
<feature type="domain" description="CFEM" evidence="18">
    <location>
        <begin position="1"/>
        <end position="110"/>
    </location>
</feature>
<organism evidence="19 20">
    <name type="scientific">Parathielavia hyrcaniae</name>
    <dbReference type="NCBI Taxonomy" id="113614"/>
    <lineage>
        <taxon>Eukaryota</taxon>
        <taxon>Fungi</taxon>
        <taxon>Dikarya</taxon>
        <taxon>Ascomycota</taxon>
        <taxon>Pezizomycotina</taxon>
        <taxon>Sordariomycetes</taxon>
        <taxon>Sordariomycetidae</taxon>
        <taxon>Sordariales</taxon>
        <taxon>Chaetomiaceae</taxon>
        <taxon>Parathielavia</taxon>
    </lineage>
</organism>
<comment type="caution">
    <text evidence="15">Lacks conserved residue(s) required for the propagation of feature annotation.</text>
</comment>
<evidence type="ECO:0000256" key="1">
    <source>
        <dbReference type="ARBA" id="ARBA00004609"/>
    </source>
</evidence>
<keyword evidence="5" id="KW-0964">Secreted</keyword>
<gene>
    <name evidence="19" type="ORF">N658DRAFT_494964</name>
</gene>
<evidence type="ECO:0000256" key="17">
    <source>
        <dbReference type="SAM" id="SignalP"/>
    </source>
</evidence>
<keyword evidence="4" id="KW-1003">Cell membrane</keyword>
<keyword evidence="11" id="KW-0472">Membrane</keyword>
<evidence type="ECO:0000313" key="20">
    <source>
        <dbReference type="Proteomes" id="UP001305647"/>
    </source>
</evidence>
<dbReference type="GO" id="GO:0005886">
    <property type="term" value="C:plasma membrane"/>
    <property type="evidence" value="ECO:0007669"/>
    <property type="project" value="UniProtKB-SubCell"/>
</dbReference>
<keyword evidence="10 15" id="KW-0408">Iron</keyword>
<evidence type="ECO:0000256" key="9">
    <source>
        <dbReference type="ARBA" id="ARBA00022729"/>
    </source>
</evidence>
<reference evidence="19" key="2">
    <citation type="submission" date="2023-05" db="EMBL/GenBank/DDBJ databases">
        <authorList>
            <consortium name="Lawrence Berkeley National Laboratory"/>
            <person name="Steindorff A."/>
            <person name="Hensen N."/>
            <person name="Bonometti L."/>
            <person name="Westerberg I."/>
            <person name="Brannstrom I.O."/>
            <person name="Guillou S."/>
            <person name="Cros-Aarteil S."/>
            <person name="Calhoun S."/>
            <person name="Haridas S."/>
            <person name="Kuo A."/>
            <person name="Mondo S."/>
            <person name="Pangilinan J."/>
            <person name="Riley R."/>
            <person name="Labutti K."/>
            <person name="Andreopoulos B."/>
            <person name="Lipzen A."/>
            <person name="Chen C."/>
            <person name="Yanf M."/>
            <person name="Daum C."/>
            <person name="Ng V."/>
            <person name="Clum A."/>
            <person name="Ohm R."/>
            <person name="Martin F."/>
            <person name="Silar P."/>
            <person name="Natvig D."/>
            <person name="Lalanne C."/>
            <person name="Gautier V."/>
            <person name="Ament-Velasquez S.L."/>
            <person name="Kruys A."/>
            <person name="Hutchinson M.I."/>
            <person name="Powell A.J."/>
            <person name="Barry K."/>
            <person name="Miller A.N."/>
            <person name="Grigoriev I.V."/>
            <person name="Debuchy R."/>
            <person name="Gladieux P."/>
            <person name="Thoren M.H."/>
            <person name="Johannesson H."/>
        </authorList>
    </citation>
    <scope>NUCLEOTIDE SEQUENCE</scope>
    <source>
        <strain evidence="19">CBS 757.83</strain>
    </source>
</reference>
<dbReference type="EMBL" id="MU863630">
    <property type="protein sequence ID" value="KAK4102900.1"/>
    <property type="molecule type" value="Genomic_DNA"/>
</dbReference>
<dbReference type="GO" id="GO:0098552">
    <property type="term" value="C:side of membrane"/>
    <property type="evidence" value="ECO:0007669"/>
    <property type="project" value="UniProtKB-KW"/>
</dbReference>
<keyword evidence="14" id="KW-0449">Lipoprotein</keyword>
<dbReference type="InterPro" id="IPR051735">
    <property type="entry name" value="CFEM_domain"/>
</dbReference>
<evidence type="ECO:0000256" key="8">
    <source>
        <dbReference type="ARBA" id="ARBA00022723"/>
    </source>
</evidence>
<dbReference type="Pfam" id="PF05730">
    <property type="entry name" value="CFEM"/>
    <property type="match status" value="1"/>
</dbReference>
<sequence length="110" mass="10848">MKEIAFFLAAASVALAQNLSGQPSCATSCLISAISAAGCGPSDMSCQCGPTQAAIGLGAAPCLLWSCSADELMQAQSAGSAQCSIYSVTRKGSDLPASNTGAVSSGFYKG</sequence>
<feature type="region of interest" description="Disordered" evidence="16">
    <location>
        <begin position="91"/>
        <end position="110"/>
    </location>
</feature>
<evidence type="ECO:0000256" key="13">
    <source>
        <dbReference type="ARBA" id="ARBA00023180"/>
    </source>
</evidence>
<accession>A0AAN6Q3I3</accession>
<evidence type="ECO:0000256" key="10">
    <source>
        <dbReference type="ARBA" id="ARBA00023004"/>
    </source>
</evidence>
<feature type="signal peptide" evidence="17">
    <location>
        <begin position="1"/>
        <end position="16"/>
    </location>
</feature>
<evidence type="ECO:0000256" key="11">
    <source>
        <dbReference type="ARBA" id="ARBA00023136"/>
    </source>
</evidence>
<feature type="chain" id="PRO_5042856050" description="CFEM domain-containing protein" evidence="17">
    <location>
        <begin position="17"/>
        <end position="110"/>
    </location>
</feature>
<keyword evidence="7" id="KW-0336">GPI-anchor</keyword>
<protein>
    <recommendedName>
        <fullName evidence="18">CFEM domain-containing protein</fullName>
    </recommendedName>
</protein>
<evidence type="ECO:0000256" key="15">
    <source>
        <dbReference type="PROSITE-ProRule" id="PRU01356"/>
    </source>
</evidence>
<keyword evidence="9 17" id="KW-0732">Signal</keyword>
<comment type="caution">
    <text evidence="19">The sequence shown here is derived from an EMBL/GenBank/DDBJ whole genome shotgun (WGS) entry which is preliminary data.</text>
</comment>
<evidence type="ECO:0000256" key="14">
    <source>
        <dbReference type="ARBA" id="ARBA00023288"/>
    </source>
</evidence>
<dbReference type="GO" id="GO:0005576">
    <property type="term" value="C:extracellular region"/>
    <property type="evidence" value="ECO:0007669"/>
    <property type="project" value="UniProtKB-SubCell"/>
</dbReference>
<keyword evidence="20" id="KW-1185">Reference proteome</keyword>
<evidence type="ECO:0000256" key="12">
    <source>
        <dbReference type="ARBA" id="ARBA00023157"/>
    </source>
</evidence>
<reference evidence="19" key="1">
    <citation type="journal article" date="2023" name="Mol. Phylogenet. Evol.">
        <title>Genome-scale phylogeny and comparative genomics of the fungal order Sordariales.</title>
        <authorList>
            <person name="Hensen N."/>
            <person name="Bonometti L."/>
            <person name="Westerberg I."/>
            <person name="Brannstrom I.O."/>
            <person name="Guillou S."/>
            <person name="Cros-Aarteil S."/>
            <person name="Calhoun S."/>
            <person name="Haridas S."/>
            <person name="Kuo A."/>
            <person name="Mondo S."/>
            <person name="Pangilinan J."/>
            <person name="Riley R."/>
            <person name="LaButti K."/>
            <person name="Andreopoulos B."/>
            <person name="Lipzen A."/>
            <person name="Chen C."/>
            <person name="Yan M."/>
            <person name="Daum C."/>
            <person name="Ng V."/>
            <person name="Clum A."/>
            <person name="Steindorff A."/>
            <person name="Ohm R.A."/>
            <person name="Martin F."/>
            <person name="Silar P."/>
            <person name="Natvig D.O."/>
            <person name="Lalanne C."/>
            <person name="Gautier V."/>
            <person name="Ament-Velasquez S.L."/>
            <person name="Kruys A."/>
            <person name="Hutchinson M.I."/>
            <person name="Powell A.J."/>
            <person name="Barry K."/>
            <person name="Miller A.N."/>
            <person name="Grigoriev I.V."/>
            <person name="Debuchy R."/>
            <person name="Gladieux P."/>
            <person name="Hiltunen Thoren M."/>
            <person name="Johannesson H."/>
        </authorList>
    </citation>
    <scope>NUCLEOTIDE SEQUENCE</scope>
    <source>
        <strain evidence="19">CBS 757.83</strain>
    </source>
</reference>
<dbReference type="PANTHER" id="PTHR37928:SF2">
    <property type="entry name" value="GPI ANCHORED CFEM DOMAIN PROTEIN (AFU_ORTHOLOGUE AFUA_6G10580)"/>
    <property type="match status" value="1"/>
</dbReference>
<dbReference type="PROSITE" id="PS52012">
    <property type="entry name" value="CFEM"/>
    <property type="match status" value="1"/>
</dbReference>
<keyword evidence="13" id="KW-0325">Glycoprotein</keyword>
<dbReference type="AlphaFoldDB" id="A0AAN6Q3I3"/>
<proteinExistence type="inferred from homology"/>
<dbReference type="Proteomes" id="UP001305647">
    <property type="component" value="Unassembled WGS sequence"/>
</dbReference>
<keyword evidence="6 15" id="KW-0349">Heme</keyword>
<evidence type="ECO:0000256" key="2">
    <source>
        <dbReference type="ARBA" id="ARBA00004613"/>
    </source>
</evidence>
<dbReference type="PANTHER" id="PTHR37928">
    <property type="entry name" value="CFEM DOMAIN PROTEIN (AFU_ORTHOLOGUE AFUA_6G14090)"/>
    <property type="match status" value="1"/>
</dbReference>
<evidence type="ECO:0000256" key="5">
    <source>
        <dbReference type="ARBA" id="ARBA00022525"/>
    </source>
</evidence>
<evidence type="ECO:0000256" key="16">
    <source>
        <dbReference type="SAM" id="MobiDB-lite"/>
    </source>
</evidence>
<evidence type="ECO:0000256" key="7">
    <source>
        <dbReference type="ARBA" id="ARBA00022622"/>
    </source>
</evidence>
<name>A0AAN6Q3I3_9PEZI</name>
<feature type="disulfide bond" evidence="15">
    <location>
        <begin position="39"/>
        <end position="46"/>
    </location>
</feature>
<dbReference type="GO" id="GO:0046872">
    <property type="term" value="F:metal ion binding"/>
    <property type="evidence" value="ECO:0007669"/>
    <property type="project" value="UniProtKB-UniRule"/>
</dbReference>
<keyword evidence="12 15" id="KW-1015">Disulfide bond</keyword>
<comment type="subcellular location">
    <subcellularLocation>
        <location evidence="1">Cell membrane</location>
        <topology evidence="1">Lipid-anchor</topology>
        <topology evidence="1">GPI-anchor</topology>
    </subcellularLocation>
    <subcellularLocation>
        <location evidence="2">Secreted</location>
    </subcellularLocation>
</comment>
<keyword evidence="8 15" id="KW-0479">Metal-binding</keyword>
<evidence type="ECO:0000313" key="19">
    <source>
        <dbReference type="EMBL" id="KAK4102900.1"/>
    </source>
</evidence>
<evidence type="ECO:0000256" key="3">
    <source>
        <dbReference type="ARBA" id="ARBA00010031"/>
    </source>
</evidence>
<evidence type="ECO:0000256" key="6">
    <source>
        <dbReference type="ARBA" id="ARBA00022617"/>
    </source>
</evidence>
<feature type="binding site" description="axial binding residue" evidence="15">
    <location>
        <position position="43"/>
    </location>
    <ligand>
        <name>heme</name>
        <dbReference type="ChEBI" id="CHEBI:30413"/>
    </ligand>
    <ligandPart>
        <name>Fe</name>
        <dbReference type="ChEBI" id="CHEBI:18248"/>
    </ligandPart>
</feature>